<dbReference type="AlphaFoldDB" id="A0A1F7UN80"/>
<evidence type="ECO:0000313" key="1">
    <source>
        <dbReference type="EMBL" id="OGL79214.1"/>
    </source>
</evidence>
<reference evidence="1 2" key="1">
    <citation type="journal article" date="2016" name="Nat. Commun.">
        <title>Thousands of microbial genomes shed light on interconnected biogeochemical processes in an aquifer system.</title>
        <authorList>
            <person name="Anantharaman K."/>
            <person name="Brown C.T."/>
            <person name="Hug L.A."/>
            <person name="Sharon I."/>
            <person name="Castelle C.J."/>
            <person name="Probst A.J."/>
            <person name="Thomas B.C."/>
            <person name="Singh A."/>
            <person name="Wilkins M.J."/>
            <person name="Karaoz U."/>
            <person name="Brodie E.L."/>
            <person name="Williams K.H."/>
            <person name="Hubbard S.S."/>
            <person name="Banfield J.F."/>
        </authorList>
    </citation>
    <scope>NUCLEOTIDE SEQUENCE [LARGE SCALE GENOMIC DNA]</scope>
</reference>
<organism evidence="1 2">
    <name type="scientific">Candidatus Uhrbacteria bacterium RIFCSPHIGHO2_12_FULL_60_25</name>
    <dbReference type="NCBI Taxonomy" id="1802399"/>
    <lineage>
        <taxon>Bacteria</taxon>
        <taxon>Candidatus Uhriibacteriota</taxon>
    </lineage>
</organism>
<dbReference type="EMBL" id="MGEH01000015">
    <property type="protein sequence ID" value="OGL79214.1"/>
    <property type="molecule type" value="Genomic_DNA"/>
</dbReference>
<sequence length="210" mass="23584">MPSAYHEAYAKKTDADIAHRVHVKELQLRQLFMTLGMPQFSSPTVRIAVLGCADKRYVSLHEKMFSSLLQKSVAQTTFDITVEHLAGEKGVIQHDATLPLQGGPFEITYSDILMRFIEPAKQIAALKESFDALVPGGLAIHLFGVEDYDPPPNYIPVPGTFRVDLNLLQFELTKMKIPFMELPVRIETTPPGSDKKLVIEDMEFVLRKTT</sequence>
<name>A0A1F7UN80_9BACT</name>
<evidence type="ECO:0008006" key="3">
    <source>
        <dbReference type="Google" id="ProtNLM"/>
    </source>
</evidence>
<accession>A0A1F7UN80</accession>
<comment type="caution">
    <text evidence="1">The sequence shown here is derived from an EMBL/GenBank/DDBJ whole genome shotgun (WGS) entry which is preliminary data.</text>
</comment>
<protein>
    <recommendedName>
        <fullName evidence="3">Methyltransferase type 11 domain-containing protein</fullName>
    </recommendedName>
</protein>
<dbReference type="STRING" id="1802399.A3E39_00325"/>
<evidence type="ECO:0000313" key="2">
    <source>
        <dbReference type="Proteomes" id="UP000176603"/>
    </source>
</evidence>
<proteinExistence type="predicted"/>
<dbReference type="Proteomes" id="UP000176603">
    <property type="component" value="Unassembled WGS sequence"/>
</dbReference>
<gene>
    <name evidence="1" type="ORF">A3E39_00325</name>
</gene>